<feature type="region of interest" description="Disordered" evidence="1">
    <location>
        <begin position="31"/>
        <end position="113"/>
    </location>
</feature>
<dbReference type="Proteomes" id="UP000321805">
    <property type="component" value="Chromosome"/>
</dbReference>
<keyword evidence="4" id="KW-1185">Reference proteome</keyword>
<sequence>MSRHTIVVLITAVVASVGGMGLAVVAFGQSSDGSGSDAPLSGYTTTTPATTPTSGYTTTTPASGYTVPTVTTPSAGGNAPSTSTGASGPTTTTGRATHANGHRGTPTGTHAVPVKATRPGPTHLAFTGGEPILAGAAGVALMLAGLALQWRRRRGSRLAA</sequence>
<evidence type="ECO:0000313" key="3">
    <source>
        <dbReference type="EMBL" id="QEC48191.1"/>
    </source>
</evidence>
<evidence type="ECO:0000256" key="1">
    <source>
        <dbReference type="SAM" id="MobiDB-lite"/>
    </source>
</evidence>
<gene>
    <name evidence="3" type="ORF">FSW04_11855</name>
</gene>
<evidence type="ECO:0000256" key="2">
    <source>
        <dbReference type="SAM" id="Phobius"/>
    </source>
</evidence>
<dbReference type="EMBL" id="CP042430">
    <property type="protein sequence ID" value="QEC48191.1"/>
    <property type="molecule type" value="Genomic_DNA"/>
</dbReference>
<evidence type="ECO:0008006" key="5">
    <source>
        <dbReference type="Google" id="ProtNLM"/>
    </source>
</evidence>
<protein>
    <recommendedName>
        <fullName evidence="5">LPXTG cell wall anchor domain-containing protein</fullName>
    </recommendedName>
</protein>
<keyword evidence="2" id="KW-1133">Transmembrane helix</keyword>
<organism evidence="3 4">
    <name type="scientific">Baekduia soli</name>
    <dbReference type="NCBI Taxonomy" id="496014"/>
    <lineage>
        <taxon>Bacteria</taxon>
        <taxon>Bacillati</taxon>
        <taxon>Actinomycetota</taxon>
        <taxon>Thermoleophilia</taxon>
        <taxon>Solirubrobacterales</taxon>
        <taxon>Baekduiaceae</taxon>
        <taxon>Baekduia</taxon>
    </lineage>
</organism>
<feature type="compositionally biased region" description="Low complexity" evidence="1">
    <location>
        <begin position="79"/>
        <end position="97"/>
    </location>
</feature>
<name>A0A5B8U5H5_9ACTN</name>
<feature type="compositionally biased region" description="Low complexity" evidence="1">
    <location>
        <begin position="41"/>
        <end position="66"/>
    </location>
</feature>
<accession>A0A5B8U5H5</accession>
<dbReference type="RefSeq" id="WP_146919456.1">
    <property type="nucleotide sequence ID" value="NZ_CP042430.1"/>
</dbReference>
<keyword evidence="2" id="KW-0812">Transmembrane</keyword>
<feature type="transmembrane region" description="Helical" evidence="2">
    <location>
        <begin position="132"/>
        <end position="150"/>
    </location>
</feature>
<proteinExistence type="predicted"/>
<keyword evidence="2" id="KW-0472">Membrane</keyword>
<dbReference type="AlphaFoldDB" id="A0A5B8U5H5"/>
<dbReference type="KEGG" id="bsol:FSW04_11855"/>
<reference evidence="3 4" key="1">
    <citation type="journal article" date="2018" name="J. Microbiol.">
        <title>Baekduia soli gen. nov., sp. nov., a novel bacterium isolated from the soil of Baekdu Mountain and proposal of a novel family name, Baekduiaceae fam. nov.</title>
        <authorList>
            <person name="An D.S."/>
            <person name="Siddiqi M.Z."/>
            <person name="Kim K.H."/>
            <person name="Yu H.S."/>
            <person name="Im W.T."/>
        </authorList>
    </citation>
    <scope>NUCLEOTIDE SEQUENCE [LARGE SCALE GENOMIC DNA]</scope>
    <source>
        <strain evidence="3 4">BR7-21</strain>
    </source>
</reference>
<evidence type="ECO:0000313" key="4">
    <source>
        <dbReference type="Proteomes" id="UP000321805"/>
    </source>
</evidence>